<dbReference type="InterPro" id="IPR021837">
    <property type="entry name" value="CfaA/B/C"/>
</dbReference>
<dbReference type="PANTHER" id="PTHR33576">
    <property type="entry name" value="CARBOHYDRATE BINDING DOMAIN-CONTAINING PROTEIN-RELATED"/>
    <property type="match status" value="1"/>
</dbReference>
<keyword evidence="3" id="KW-1185">Reference proteome</keyword>
<sequence>MNLFITSIISIIGILSVVNSQQLFANFIPYPTEDCSGSSLGLGFTLAVSKCIFGVSAFQEVTDYMWNVEVEEESNWITVGQFELSHFTCNGNAIHYYNIKNGTCTDTPNFTKLNGTITGMGDQWYSFVTITSKPQYASNSQVHEIYNQTAMGNCNYENYENAVTFTNGLEIITEITDQIDTWTCPNNDPINVFCDLQGRYCQTVNEQAACDPNNNYGNENAFCTN</sequence>
<protein>
    <submittedName>
        <fullName evidence="2">Uncharacterized protein</fullName>
    </submittedName>
</protein>
<dbReference type="InParanoid" id="A0A151Z5A5"/>
<proteinExistence type="predicted"/>
<comment type="caution">
    <text evidence="2">The sequence shown here is derived from an EMBL/GenBank/DDBJ whole genome shotgun (WGS) entry which is preliminary data.</text>
</comment>
<dbReference type="PANTHER" id="PTHR33576:SF3">
    <property type="entry name" value="TRANSMEMBRANE PROTEIN"/>
    <property type="match status" value="1"/>
</dbReference>
<reference evidence="2 3" key="1">
    <citation type="submission" date="2015-12" db="EMBL/GenBank/DDBJ databases">
        <title>Dictyostelia acquired genes for synthesis and detection of signals that induce cell-type specialization by lateral gene transfer from prokaryotes.</title>
        <authorList>
            <person name="Gloeckner G."/>
            <person name="Schaap P."/>
        </authorList>
    </citation>
    <scope>NUCLEOTIDE SEQUENCE [LARGE SCALE GENOMIC DNA]</scope>
    <source>
        <strain evidence="2 3">TK</strain>
    </source>
</reference>
<feature type="signal peptide" evidence="1">
    <location>
        <begin position="1"/>
        <end position="20"/>
    </location>
</feature>
<gene>
    <name evidence="2" type="ORF">DLAC_10354</name>
</gene>
<organism evidence="2 3">
    <name type="scientific">Tieghemostelium lacteum</name>
    <name type="common">Slime mold</name>
    <name type="synonym">Dictyostelium lacteum</name>
    <dbReference type="NCBI Taxonomy" id="361077"/>
    <lineage>
        <taxon>Eukaryota</taxon>
        <taxon>Amoebozoa</taxon>
        <taxon>Evosea</taxon>
        <taxon>Eumycetozoa</taxon>
        <taxon>Dictyostelia</taxon>
        <taxon>Dictyosteliales</taxon>
        <taxon>Raperosteliaceae</taxon>
        <taxon>Tieghemostelium</taxon>
    </lineage>
</organism>
<keyword evidence="1" id="KW-0732">Signal</keyword>
<dbReference type="Proteomes" id="UP000076078">
    <property type="component" value="Unassembled WGS sequence"/>
</dbReference>
<evidence type="ECO:0000313" key="3">
    <source>
        <dbReference type="Proteomes" id="UP000076078"/>
    </source>
</evidence>
<dbReference type="FunCoup" id="A0A151Z5A5">
    <property type="interactions" value="124"/>
</dbReference>
<name>A0A151Z5A5_TIELA</name>
<dbReference type="OMA" id="DNTISCN"/>
<dbReference type="OrthoDB" id="10499601at2759"/>
<dbReference type="Pfam" id="PF11912">
    <property type="entry name" value="CfaA_B_C"/>
    <property type="match status" value="1"/>
</dbReference>
<evidence type="ECO:0000313" key="2">
    <source>
        <dbReference type="EMBL" id="KYQ89118.1"/>
    </source>
</evidence>
<feature type="chain" id="PRO_5007592874" evidence="1">
    <location>
        <begin position="21"/>
        <end position="225"/>
    </location>
</feature>
<accession>A0A151Z5A5</accession>
<dbReference type="EMBL" id="LODT01000042">
    <property type="protein sequence ID" value="KYQ89118.1"/>
    <property type="molecule type" value="Genomic_DNA"/>
</dbReference>
<dbReference type="AlphaFoldDB" id="A0A151Z5A5"/>
<evidence type="ECO:0000256" key="1">
    <source>
        <dbReference type="SAM" id="SignalP"/>
    </source>
</evidence>